<evidence type="ECO:0000256" key="3">
    <source>
        <dbReference type="ARBA" id="ARBA00023054"/>
    </source>
</evidence>
<dbReference type="RefSeq" id="WP_386738583.1">
    <property type="nucleotide sequence ID" value="NZ_JBHSMG010000001.1"/>
</dbReference>
<protein>
    <submittedName>
        <fullName evidence="7">DNA recombination protein RmuC</fullName>
    </submittedName>
</protein>
<name>A0ABW0NKN4_9MICO</name>
<keyword evidence="3 5" id="KW-0175">Coiled coil</keyword>
<feature type="region of interest" description="Disordered" evidence="6">
    <location>
        <begin position="471"/>
        <end position="490"/>
    </location>
</feature>
<evidence type="ECO:0000313" key="7">
    <source>
        <dbReference type="EMBL" id="MFC5500976.1"/>
    </source>
</evidence>
<evidence type="ECO:0000256" key="2">
    <source>
        <dbReference type="ARBA" id="ARBA00009840"/>
    </source>
</evidence>
<sequence>MDPIVALLIGLAVGVLLGAVMGVVVGALRSRRAIPGVDADPAVLEARHAQLVAEIRAQEAAARAEVGSQLAAADASLAGLREQLGAAQQQYRDLMERERLDALKRAEAERDESKVLQALAPVKETLSSMQQKVADLETQRSQQHGELAQQLKTATESEERLRATAESLASALRNNATRGVWGETQLRTLVESAGLINRVDFTVQSTIESESGTRRPDMVINLPGGKSIPVDAKVPYNAYIEASAIPSTATGEQEARRTQLLAQHAKQVKSHVDALAGKSYWTGLAASPDFTIAFIPNEPLLAAAMEQDPGLMEYAFSKRIILANPVTLWALLKTIAFTWQQDVLTEDAKKLFDLGKELYSRLATLSDHADKLRRSIESTVTSYNQFASSLEQRVLVTARKLDALDESKVIGTPGHVDEQPKQLSQPELVRGEATTPEAVVAETASNETVSKRTASKDTVLKEMAALDETGVARPELDLELIDPPTAAKSA</sequence>
<accession>A0ABW0NKN4</accession>
<feature type="coiled-coil region" evidence="5">
    <location>
        <begin position="70"/>
        <end position="97"/>
    </location>
</feature>
<keyword evidence="4" id="KW-0233">DNA recombination</keyword>
<gene>
    <name evidence="7" type="primary">rmuC</name>
    <name evidence="7" type="ORF">ACFPJ4_01845</name>
</gene>
<evidence type="ECO:0000313" key="8">
    <source>
        <dbReference type="Proteomes" id="UP001596039"/>
    </source>
</evidence>
<feature type="compositionally biased region" description="Polar residues" evidence="6">
    <location>
        <begin position="139"/>
        <end position="154"/>
    </location>
</feature>
<proteinExistence type="inferred from homology"/>
<comment type="function">
    <text evidence="1">Involved in DNA recombination.</text>
</comment>
<dbReference type="PANTHER" id="PTHR30563">
    <property type="entry name" value="DNA RECOMBINATION PROTEIN RMUC"/>
    <property type="match status" value="1"/>
</dbReference>
<comment type="similarity">
    <text evidence="2">Belongs to the RmuC family.</text>
</comment>
<evidence type="ECO:0000256" key="1">
    <source>
        <dbReference type="ARBA" id="ARBA00003416"/>
    </source>
</evidence>
<feature type="region of interest" description="Disordered" evidence="6">
    <location>
        <begin position="411"/>
        <end position="433"/>
    </location>
</feature>
<dbReference type="PANTHER" id="PTHR30563:SF0">
    <property type="entry name" value="DNA RECOMBINATION PROTEIN RMUC"/>
    <property type="match status" value="1"/>
</dbReference>
<dbReference type="Proteomes" id="UP001596039">
    <property type="component" value="Unassembled WGS sequence"/>
</dbReference>
<evidence type="ECO:0000256" key="5">
    <source>
        <dbReference type="SAM" id="Coils"/>
    </source>
</evidence>
<reference evidence="8" key="1">
    <citation type="journal article" date="2019" name="Int. J. Syst. Evol. Microbiol.">
        <title>The Global Catalogue of Microorganisms (GCM) 10K type strain sequencing project: providing services to taxonomists for standard genome sequencing and annotation.</title>
        <authorList>
            <consortium name="The Broad Institute Genomics Platform"/>
            <consortium name="The Broad Institute Genome Sequencing Center for Infectious Disease"/>
            <person name="Wu L."/>
            <person name="Ma J."/>
        </authorList>
    </citation>
    <scope>NUCLEOTIDE SEQUENCE [LARGE SCALE GENOMIC DNA]</scope>
    <source>
        <strain evidence="8">CGMCC 4.6997</strain>
    </source>
</reference>
<comment type="caution">
    <text evidence="7">The sequence shown here is derived from an EMBL/GenBank/DDBJ whole genome shotgun (WGS) entry which is preliminary data.</text>
</comment>
<feature type="region of interest" description="Disordered" evidence="6">
    <location>
        <begin position="137"/>
        <end position="157"/>
    </location>
</feature>
<organism evidence="7 8">
    <name type="scientific">Lysinimonas soli</name>
    <dbReference type="NCBI Taxonomy" id="1074233"/>
    <lineage>
        <taxon>Bacteria</taxon>
        <taxon>Bacillati</taxon>
        <taxon>Actinomycetota</taxon>
        <taxon>Actinomycetes</taxon>
        <taxon>Micrococcales</taxon>
        <taxon>Microbacteriaceae</taxon>
        <taxon>Lysinimonas</taxon>
    </lineage>
</organism>
<dbReference type="EMBL" id="JBHSMG010000001">
    <property type="protein sequence ID" value="MFC5500976.1"/>
    <property type="molecule type" value="Genomic_DNA"/>
</dbReference>
<evidence type="ECO:0000256" key="6">
    <source>
        <dbReference type="SAM" id="MobiDB-lite"/>
    </source>
</evidence>
<keyword evidence="8" id="KW-1185">Reference proteome</keyword>
<dbReference type="InterPro" id="IPR003798">
    <property type="entry name" value="DNA_recombination_RmuC"/>
</dbReference>
<evidence type="ECO:0000256" key="4">
    <source>
        <dbReference type="ARBA" id="ARBA00023172"/>
    </source>
</evidence>
<dbReference type="Pfam" id="PF02646">
    <property type="entry name" value="RmuC"/>
    <property type="match status" value="1"/>
</dbReference>